<accession>A0A3L6L1N6</accession>
<sequence>MCVRVGGVFLFLSGNGIFENKNKRTNKQIQMSALVHADLAAVRKGIQT</sequence>
<proteinExistence type="predicted"/>
<protein>
    <submittedName>
        <fullName evidence="1">Uncharacterized protein</fullName>
    </submittedName>
</protein>
<name>A0A3L6L1N6_9TRYP</name>
<evidence type="ECO:0000313" key="1">
    <source>
        <dbReference type="EMBL" id="RHW70125.1"/>
    </source>
</evidence>
<dbReference type="AlphaFoldDB" id="A0A3L6L1N6"/>
<dbReference type="EMBL" id="QSBY01000009">
    <property type="protein sequence ID" value="RHW70125.1"/>
    <property type="molecule type" value="Genomic_DNA"/>
</dbReference>
<reference evidence="1" key="1">
    <citation type="submission" date="2018-09" db="EMBL/GenBank/DDBJ databases">
        <title>whole genome sequence of T. equiperdum IVM-t1 strain.</title>
        <authorList>
            <person name="Suganuma K."/>
        </authorList>
    </citation>
    <scope>NUCLEOTIDE SEQUENCE [LARGE SCALE GENOMIC DNA]</scope>
    <source>
        <strain evidence="1">IVM-t1</strain>
    </source>
</reference>
<organism evidence="1">
    <name type="scientific">Trypanosoma brucei equiperdum</name>
    <dbReference type="NCBI Taxonomy" id="630700"/>
    <lineage>
        <taxon>Eukaryota</taxon>
        <taxon>Discoba</taxon>
        <taxon>Euglenozoa</taxon>
        <taxon>Kinetoplastea</taxon>
        <taxon>Metakinetoplastina</taxon>
        <taxon>Trypanosomatida</taxon>
        <taxon>Trypanosomatidae</taxon>
        <taxon>Trypanosoma</taxon>
    </lineage>
</organism>
<comment type="caution">
    <text evidence="1">The sequence shown here is derived from an EMBL/GenBank/DDBJ whole genome shotgun (WGS) entry which is preliminary data.</text>
</comment>
<gene>
    <name evidence="1" type="ORF">DPX39_090016900</name>
</gene>
<dbReference type="Proteomes" id="UP000266743">
    <property type="component" value="Chromosome 9"/>
</dbReference>